<protein>
    <submittedName>
        <fullName evidence="1">Uncharacterized protein</fullName>
    </submittedName>
</protein>
<reference evidence="1 2" key="2">
    <citation type="journal article" date="2022" name="Mol. Ecol. Resour.">
        <title>The genomes of chicory, endive, great burdock and yacon provide insights into Asteraceae paleo-polyploidization history and plant inulin production.</title>
        <authorList>
            <person name="Fan W."/>
            <person name="Wang S."/>
            <person name="Wang H."/>
            <person name="Wang A."/>
            <person name="Jiang F."/>
            <person name="Liu H."/>
            <person name="Zhao H."/>
            <person name="Xu D."/>
            <person name="Zhang Y."/>
        </authorList>
    </citation>
    <scope>NUCLEOTIDE SEQUENCE [LARGE SCALE GENOMIC DNA]</scope>
    <source>
        <strain evidence="2">cv. Punajuju</strain>
        <tissue evidence="1">Leaves</tissue>
    </source>
</reference>
<dbReference type="Proteomes" id="UP001055811">
    <property type="component" value="Linkage Group LG02"/>
</dbReference>
<organism evidence="1 2">
    <name type="scientific">Cichorium intybus</name>
    <name type="common">Chicory</name>
    <dbReference type="NCBI Taxonomy" id="13427"/>
    <lineage>
        <taxon>Eukaryota</taxon>
        <taxon>Viridiplantae</taxon>
        <taxon>Streptophyta</taxon>
        <taxon>Embryophyta</taxon>
        <taxon>Tracheophyta</taxon>
        <taxon>Spermatophyta</taxon>
        <taxon>Magnoliopsida</taxon>
        <taxon>eudicotyledons</taxon>
        <taxon>Gunneridae</taxon>
        <taxon>Pentapetalae</taxon>
        <taxon>asterids</taxon>
        <taxon>campanulids</taxon>
        <taxon>Asterales</taxon>
        <taxon>Asteraceae</taxon>
        <taxon>Cichorioideae</taxon>
        <taxon>Cichorieae</taxon>
        <taxon>Cichoriinae</taxon>
        <taxon>Cichorium</taxon>
    </lineage>
</organism>
<reference evidence="2" key="1">
    <citation type="journal article" date="2022" name="Mol. Ecol. Resour.">
        <title>The genomes of chicory, endive, great burdock and yacon provide insights into Asteraceae palaeo-polyploidization history and plant inulin production.</title>
        <authorList>
            <person name="Fan W."/>
            <person name="Wang S."/>
            <person name="Wang H."/>
            <person name="Wang A."/>
            <person name="Jiang F."/>
            <person name="Liu H."/>
            <person name="Zhao H."/>
            <person name="Xu D."/>
            <person name="Zhang Y."/>
        </authorList>
    </citation>
    <scope>NUCLEOTIDE SEQUENCE [LARGE SCALE GENOMIC DNA]</scope>
    <source>
        <strain evidence="2">cv. Punajuju</strain>
    </source>
</reference>
<evidence type="ECO:0000313" key="1">
    <source>
        <dbReference type="EMBL" id="KAI3778842.1"/>
    </source>
</evidence>
<gene>
    <name evidence="1" type="ORF">L2E82_08228</name>
</gene>
<keyword evidence="2" id="KW-1185">Reference proteome</keyword>
<name>A0ACB9G7V9_CICIN</name>
<sequence length="395" mass="45166">MFLNSWILIAINVQLIACIAGIIFSTLNYFKTLWKILYHWAFRKSPYINLEGNAKSGPYLVIVLAIGIDCFQVSSFIIFPLFRSFLPSHIGTLEDHRLIIEENGHDAKKNALTGRLHNQSSSKYHRNHTHKAAIKRCFFIDPIALQNLISSCPVLESLNLSYYDSLELTIRAPNLKFLTLEGDIKDIFLENTPMLVSIDVSMYMSDDISQHFGQNSTCNFDKFLGGVPSLQKLIGRSYFTKYMSIGNTFWGKTDLKYQQLKVIELSQVSFDTMKEIMVVLRLILNSPNLEELQIAGSSDSSSATEARDLGFWEKECRFDQTFDRLKFVKMMDMIGVPHEVGFIGFLLGNSPVLENMSITPSVYMTKDRFSFLMELTKLKRRSSEAEMIFVQNSLK</sequence>
<comment type="caution">
    <text evidence="1">The sequence shown here is derived from an EMBL/GenBank/DDBJ whole genome shotgun (WGS) entry which is preliminary data.</text>
</comment>
<dbReference type="EMBL" id="CM042010">
    <property type="protein sequence ID" value="KAI3778842.1"/>
    <property type="molecule type" value="Genomic_DNA"/>
</dbReference>
<proteinExistence type="predicted"/>
<evidence type="ECO:0000313" key="2">
    <source>
        <dbReference type="Proteomes" id="UP001055811"/>
    </source>
</evidence>
<accession>A0ACB9G7V9</accession>